<feature type="transmembrane region" description="Helical" evidence="7">
    <location>
        <begin position="103"/>
        <end position="122"/>
    </location>
</feature>
<evidence type="ECO:0000256" key="6">
    <source>
        <dbReference type="ARBA" id="ARBA00023136"/>
    </source>
</evidence>
<keyword evidence="6 7" id="KW-0472">Membrane</keyword>
<dbReference type="PANTHER" id="PTHR43337">
    <property type="entry name" value="XANTHINE/URACIL PERMEASE C887.17-RELATED"/>
    <property type="match status" value="1"/>
</dbReference>
<feature type="transmembrane region" description="Helical" evidence="7">
    <location>
        <begin position="27"/>
        <end position="47"/>
    </location>
</feature>
<dbReference type="InterPro" id="IPR006043">
    <property type="entry name" value="NCS2"/>
</dbReference>
<dbReference type="RefSeq" id="WP_183010120.1">
    <property type="nucleotide sequence ID" value="NZ_JABEQP010000015.1"/>
</dbReference>
<reference evidence="8 9" key="1">
    <citation type="submission" date="2020-04" db="EMBL/GenBank/DDBJ databases">
        <title>Description of novel Gluconacetobacter.</title>
        <authorList>
            <person name="Sombolestani A."/>
        </authorList>
    </citation>
    <scope>NUCLEOTIDE SEQUENCE [LARGE SCALE GENOMIC DNA]</scope>
    <source>
        <strain evidence="8 9">LMG 22058</strain>
    </source>
</reference>
<feature type="transmembrane region" description="Helical" evidence="7">
    <location>
        <begin position="175"/>
        <end position="194"/>
    </location>
</feature>
<feature type="transmembrane region" description="Helical" evidence="7">
    <location>
        <begin position="392"/>
        <end position="419"/>
    </location>
</feature>
<sequence length="454" mass="47980">MTQGLAAIRRFLSFDPVAHGSSWPTEIMAGLTTFGAMGYIIVVNPAILSATGASRADMIVVTALAAMAGSLLMAFLSRLPIALAPGMGSNVVFAQVVVVRMGLSYGTALSMVMVGAILFVLLSMSQLRHNIVRGFPETIRIGLQGGIGLFIAYLGLRSGGLVTADHAGNLGFGDLRSPAVLLVFLSVLITPALIALRVRGAFLLSIAFVTVAGLFVPTGTGHVMTVLPDHLIEIPRIPRTYLFAFDDRQFIEHFFLVLPITLYFFLSDFFSATATMIAVTRRAGLMDEHGGFPNARRAYLADGLASVIGACLGSPTVGAYVESAAGVEMGGRTGATTLVVALLFGASAFFWPLITVIPPQATAAALVMVGVLMMEGLGHLDMSRPIEAVPAVLILLLTVATTNLMIGLCSGCFVYTVMAAAMRDWKRLTPVFLLTDVLLIIYLILMSSTTIDSA</sequence>
<keyword evidence="3" id="KW-0813">Transport</keyword>
<comment type="similarity">
    <text evidence="2">Belongs to the nucleobase:cation symporter-2 (NCS2) (TC 2.A.40) family. Azg-like subfamily.</text>
</comment>
<name>A0A7W4K2E4_9PROT</name>
<evidence type="ECO:0000256" key="7">
    <source>
        <dbReference type="SAM" id="Phobius"/>
    </source>
</evidence>
<dbReference type="GO" id="GO:0005886">
    <property type="term" value="C:plasma membrane"/>
    <property type="evidence" value="ECO:0007669"/>
    <property type="project" value="TreeGrafter"/>
</dbReference>
<feature type="transmembrane region" description="Helical" evidence="7">
    <location>
        <begin position="361"/>
        <end position="380"/>
    </location>
</feature>
<dbReference type="AlphaFoldDB" id="A0A7W4K2E4"/>
<protein>
    <submittedName>
        <fullName evidence="8">NCS2 family permease</fullName>
    </submittedName>
</protein>
<feature type="transmembrane region" description="Helical" evidence="7">
    <location>
        <begin position="59"/>
        <end position="83"/>
    </location>
</feature>
<dbReference type="GO" id="GO:0012505">
    <property type="term" value="C:endomembrane system"/>
    <property type="evidence" value="ECO:0007669"/>
    <property type="project" value="UniProtKB-SubCell"/>
</dbReference>
<comment type="subcellular location">
    <subcellularLocation>
        <location evidence="1">Endomembrane system</location>
        <topology evidence="1">Multi-pass membrane protein</topology>
    </subcellularLocation>
</comment>
<feature type="transmembrane region" description="Helical" evidence="7">
    <location>
        <begin position="201"/>
        <end position="220"/>
    </location>
</feature>
<feature type="transmembrane region" description="Helical" evidence="7">
    <location>
        <begin position="299"/>
        <end position="321"/>
    </location>
</feature>
<accession>A0A7W4K2E4</accession>
<dbReference type="PANTHER" id="PTHR43337:SF1">
    <property type="entry name" value="XANTHINE_URACIL PERMEASE C887.17-RELATED"/>
    <property type="match status" value="1"/>
</dbReference>
<evidence type="ECO:0000256" key="2">
    <source>
        <dbReference type="ARBA" id="ARBA00005697"/>
    </source>
</evidence>
<evidence type="ECO:0000256" key="5">
    <source>
        <dbReference type="ARBA" id="ARBA00022989"/>
    </source>
</evidence>
<evidence type="ECO:0000313" key="9">
    <source>
        <dbReference type="Proteomes" id="UP000530320"/>
    </source>
</evidence>
<dbReference type="EMBL" id="JABEQP010000015">
    <property type="protein sequence ID" value="MBB2199139.1"/>
    <property type="molecule type" value="Genomic_DNA"/>
</dbReference>
<gene>
    <name evidence="8" type="ORF">HLH44_17100</name>
</gene>
<dbReference type="InterPro" id="IPR045018">
    <property type="entry name" value="Azg-like"/>
</dbReference>
<comment type="caution">
    <text evidence="8">The sequence shown here is derived from an EMBL/GenBank/DDBJ whole genome shotgun (WGS) entry which is preliminary data.</text>
</comment>
<proteinExistence type="inferred from homology"/>
<feature type="transmembrane region" description="Helical" evidence="7">
    <location>
        <begin position="254"/>
        <end position="279"/>
    </location>
</feature>
<evidence type="ECO:0000256" key="1">
    <source>
        <dbReference type="ARBA" id="ARBA00004127"/>
    </source>
</evidence>
<organism evidence="8 9">
    <name type="scientific">Gluconacetobacter dulcium</name>
    <dbReference type="NCBI Taxonomy" id="2729096"/>
    <lineage>
        <taxon>Bacteria</taxon>
        <taxon>Pseudomonadati</taxon>
        <taxon>Pseudomonadota</taxon>
        <taxon>Alphaproteobacteria</taxon>
        <taxon>Acetobacterales</taxon>
        <taxon>Acetobacteraceae</taxon>
        <taxon>Gluconacetobacter</taxon>
    </lineage>
</organism>
<dbReference type="GO" id="GO:0005345">
    <property type="term" value="F:purine nucleobase transmembrane transporter activity"/>
    <property type="evidence" value="ECO:0007669"/>
    <property type="project" value="TreeGrafter"/>
</dbReference>
<evidence type="ECO:0000256" key="3">
    <source>
        <dbReference type="ARBA" id="ARBA00022448"/>
    </source>
</evidence>
<feature type="transmembrane region" description="Helical" evidence="7">
    <location>
        <begin position="431"/>
        <end position="451"/>
    </location>
</feature>
<evidence type="ECO:0000313" key="8">
    <source>
        <dbReference type="EMBL" id="MBB2199139.1"/>
    </source>
</evidence>
<keyword evidence="4 7" id="KW-0812">Transmembrane</keyword>
<evidence type="ECO:0000256" key="4">
    <source>
        <dbReference type="ARBA" id="ARBA00022692"/>
    </source>
</evidence>
<feature type="transmembrane region" description="Helical" evidence="7">
    <location>
        <begin position="333"/>
        <end position="354"/>
    </location>
</feature>
<dbReference type="Proteomes" id="UP000530320">
    <property type="component" value="Unassembled WGS sequence"/>
</dbReference>
<keyword evidence="5 7" id="KW-1133">Transmembrane helix</keyword>
<dbReference type="Pfam" id="PF00860">
    <property type="entry name" value="Xan_ur_permease"/>
    <property type="match status" value="1"/>
</dbReference>